<evidence type="ECO:0000256" key="19">
    <source>
        <dbReference type="ARBA" id="ARBA00047899"/>
    </source>
</evidence>
<keyword evidence="5" id="KW-0963">Cytoplasm</keyword>
<evidence type="ECO:0000256" key="2">
    <source>
        <dbReference type="ARBA" id="ARBA00004316"/>
    </source>
</evidence>
<feature type="region of interest" description="Disordered" evidence="23">
    <location>
        <begin position="1384"/>
        <end position="1416"/>
    </location>
</feature>
<feature type="compositionally biased region" description="Polar residues" evidence="23">
    <location>
        <begin position="1480"/>
        <end position="1494"/>
    </location>
</feature>
<dbReference type="Gene3D" id="1.10.10.820">
    <property type="match status" value="1"/>
</dbReference>
<dbReference type="Gene3D" id="1.20.120.720">
    <property type="entry name" value="Myosin VI head, motor domain, U50 subdomain"/>
    <property type="match status" value="1"/>
</dbReference>
<dbReference type="Gene3D" id="3.40.850.10">
    <property type="entry name" value="Kinesin motor domain"/>
    <property type="match status" value="1"/>
</dbReference>
<sequence>MSYLGLSEHIDFESLPNPSGRIRLDEVIGEGTYGEVFRAFDLEMGQSVAVKVMEQIADNIEEIEEEFLVLRDLCLHPNIPAFHGLYLKKHPSKREEDQLWFVMELCSGGSVTDLVHGLKRYNRRLTEEQIAYILRETIEGLVYLHRNHCMHRDIKGHNILLTDEAGVKLIDYGVSSHTNATLDRKNTSVGTPYWMAPEVIACEQQLDYSYDMRCDVWSLGITAIELADGDPPLSELHPMRALFQIPRNPPPTLCKPGDWSAAFNDFIAVCLVKDFEQRPFSRALLDHPFLSQVPPNPDSIRYPLMREVQRQMGAKNKRRAPEPTTKQGKLKADRKAKLQRIYLDDLASLENFSIESIVDQLEQRYRNNVIYTYIGDILVAVNPFAELNIYTDREVYMYRNRARSDNPPHVFAMADAAYHAMLHQRRSQCIVISGESGAGKTVTANFLLKQLVTLGKAPNRDLEEKILMMNPIMEAFGNARTGINDNSSRFGKYLDVTFTSAGMVSGARLSVYLLEHSRVVQQAANEKNFHIFYYLCDGLAAENKLGDYFLDSGRRSHRYVTLPPLTSLERQINAEKYQLVRKGFDQLGFASDELDAIYSVMAAVIHIGDLDIVPAGPGKDNTDRCKIANPAQTKIVAKLLGVEPEAVEEALTSVSVVTRGETITRHNGLDAACATREAMAKGLYSRLFDWVVQQINRHLSFGRLVYGEPLSIGLLDIFGFENHLGPGGRNSFEQLCINIANEQIQYFFNQHVFTWEQQEYMAEGINVEVVEYTDNRPVLDMFLAKPLGLLALLDEESRFPGASDISLIEKFQKNITSDYYIRHKAHGLDFTVQHYAGRVSYEATSFLEKNRNFLPHEVVQLLRNSQNPTVQFLFNCPLTKTGNLYSKSPFGSPSSGRKLITPTPELKGRGNNKNDGKTVVFNSMVAPGTILAKDLASQTRAQQTVSTYFRHSLMELLQKMIGCSSVGSDARSPGVIGEPHFIRCIKPNDTRRAGYVDRTKIAQQLRYTGVLETVRIRKQGFSHRLNFVDFLKRYCFLAFDFEERVVADRETCQKLLVRLKLDGWAVGKTKVFLKYYHVEYLSKVYDQQIRRIIQVQSCVRRWLAKLRLARHNKKVGVMTPFTEADEIRASQEMKQMAGKTQQVDPNEAATVIQKSYRGYKVRVKYGDELMERFQENSTLQRKYGRPQYPQDATQEVLSSPSAATLDEKTKNSIRRRRQEMVAFAAQITKLSQENHQILRRCKGSISSSQLVPPPANYVRPNGFKIMPAMLAQQMLLQTPYKSGNNLDSKAFLYPLGSNPISDDEDFDENVSWDSPLTRAMKSKHDREKKIDVNQEMRDQIGEGGLMSQNQINIDRENQMIGQWKQLFKKSSSNSLLGVQQPLGLAGARDNQESPTGKRPIGKLFPDASAERPSILKGSSGIKEKDVILNPVKARSNYGNSKENLVSPGSAPTRHVIFQRETSVGSIQDANALRRSSMTRQTSVTESLMSPQSDINAGDGPFNFRQLLRKTEYAPTNTLKKMKERSSTSVDE</sequence>
<comment type="catalytic activity">
    <reaction evidence="20">
        <text>L-seryl-[protein] + ATP = O-phospho-L-seryl-[protein] + ADP + H(+)</text>
        <dbReference type="Rhea" id="RHEA:17989"/>
        <dbReference type="Rhea" id="RHEA-COMP:9863"/>
        <dbReference type="Rhea" id="RHEA-COMP:11604"/>
        <dbReference type="ChEBI" id="CHEBI:15378"/>
        <dbReference type="ChEBI" id="CHEBI:29999"/>
        <dbReference type="ChEBI" id="CHEBI:30616"/>
        <dbReference type="ChEBI" id="CHEBI:83421"/>
        <dbReference type="ChEBI" id="CHEBI:456216"/>
        <dbReference type="EC" id="2.7.11.1"/>
    </reaction>
</comment>
<dbReference type="PROSITE" id="PS50011">
    <property type="entry name" value="PROTEIN_KINASE_DOM"/>
    <property type="match status" value="1"/>
</dbReference>
<gene>
    <name evidence="24" type="ORF">APZ42_011379</name>
</gene>
<dbReference type="PROSITE" id="PS50096">
    <property type="entry name" value="IQ"/>
    <property type="match status" value="1"/>
</dbReference>
<evidence type="ECO:0000256" key="17">
    <source>
        <dbReference type="ARBA" id="ARBA00023273"/>
    </source>
</evidence>
<evidence type="ECO:0000256" key="13">
    <source>
        <dbReference type="ARBA" id="ARBA00023123"/>
    </source>
</evidence>
<keyword evidence="6" id="KW-0723">Serine/threonine-protein kinase</keyword>
<comment type="subcellular location">
    <subcellularLocation>
        <location evidence="2">Cell projection</location>
    </subcellularLocation>
    <subcellularLocation>
        <location evidence="1">Cytoplasm</location>
        <location evidence="1">Cytoskeleton</location>
    </subcellularLocation>
</comment>
<dbReference type="PROSITE" id="PS00107">
    <property type="entry name" value="PROTEIN_KINASE_ATP"/>
    <property type="match status" value="1"/>
</dbReference>
<evidence type="ECO:0000256" key="22">
    <source>
        <dbReference type="PROSITE-ProRule" id="PRU10141"/>
    </source>
</evidence>
<dbReference type="GO" id="GO:0016459">
    <property type="term" value="C:myosin complex"/>
    <property type="evidence" value="ECO:0007669"/>
    <property type="project" value="UniProtKB-KW"/>
</dbReference>
<dbReference type="InterPro" id="IPR052409">
    <property type="entry name" value="Myosin-III_kinase_activity"/>
</dbReference>
<evidence type="ECO:0000256" key="11">
    <source>
        <dbReference type="ARBA" id="ARBA00022777"/>
    </source>
</evidence>
<dbReference type="SMART" id="SM00220">
    <property type="entry name" value="S_TKc"/>
    <property type="match status" value="1"/>
</dbReference>
<evidence type="ECO:0000313" key="24">
    <source>
        <dbReference type="EMBL" id="KZS21454.1"/>
    </source>
</evidence>
<evidence type="ECO:0000256" key="3">
    <source>
        <dbReference type="ARBA" id="ARBA00006998"/>
    </source>
</evidence>
<dbReference type="Pfam" id="PF00612">
    <property type="entry name" value="IQ"/>
    <property type="match status" value="1"/>
</dbReference>
<dbReference type="SUPFAM" id="SSF52540">
    <property type="entry name" value="P-loop containing nucleoside triphosphate hydrolases"/>
    <property type="match status" value="1"/>
</dbReference>
<dbReference type="SMART" id="SM00015">
    <property type="entry name" value="IQ"/>
    <property type="match status" value="2"/>
</dbReference>
<dbReference type="CDD" id="cd01379">
    <property type="entry name" value="MYSc_Myo3"/>
    <property type="match status" value="1"/>
</dbReference>
<dbReference type="InterPro" id="IPR000048">
    <property type="entry name" value="IQ_motif_EF-hand-BS"/>
</dbReference>
<evidence type="ECO:0000256" key="15">
    <source>
        <dbReference type="ARBA" id="ARBA00023203"/>
    </source>
</evidence>
<dbReference type="EMBL" id="LRGB01000024">
    <property type="protein sequence ID" value="KZS21454.1"/>
    <property type="molecule type" value="Genomic_DNA"/>
</dbReference>
<dbReference type="Proteomes" id="UP000076858">
    <property type="component" value="Unassembled WGS sequence"/>
</dbReference>
<evidence type="ECO:0000256" key="16">
    <source>
        <dbReference type="ARBA" id="ARBA00023212"/>
    </source>
</evidence>
<keyword evidence="14 21" id="KW-0505">Motor protein</keyword>
<dbReference type="GO" id="GO:0042995">
    <property type="term" value="C:cell projection"/>
    <property type="evidence" value="ECO:0007669"/>
    <property type="project" value="UniProtKB-SubCell"/>
</dbReference>
<dbReference type="GO" id="GO:0000146">
    <property type="term" value="F:microfilament motor activity"/>
    <property type="evidence" value="ECO:0007669"/>
    <property type="project" value="TreeGrafter"/>
</dbReference>
<comment type="caution">
    <text evidence="21">Lacks conserved residue(s) required for the propagation of feature annotation.</text>
</comment>
<dbReference type="Gene3D" id="1.10.510.10">
    <property type="entry name" value="Transferase(Phosphotransferase) domain 1"/>
    <property type="match status" value="1"/>
</dbReference>
<dbReference type="GO" id="GO:0005737">
    <property type="term" value="C:cytoplasm"/>
    <property type="evidence" value="ECO:0007669"/>
    <property type="project" value="UniProtKB-ARBA"/>
</dbReference>
<comment type="similarity">
    <text evidence="21">Belongs to the TRAFAC class myosin-kinesin ATPase superfamily. Myosin family.</text>
</comment>
<evidence type="ECO:0000256" key="10">
    <source>
        <dbReference type="ARBA" id="ARBA00022741"/>
    </source>
</evidence>
<reference evidence="24 25" key="1">
    <citation type="submission" date="2016-03" db="EMBL/GenBank/DDBJ databases">
        <title>EvidentialGene: Evidence-directed Construction of Genes on Genomes.</title>
        <authorList>
            <person name="Gilbert D.G."/>
            <person name="Choi J.-H."/>
            <person name="Mockaitis K."/>
            <person name="Colbourne J."/>
            <person name="Pfrender M."/>
        </authorList>
    </citation>
    <scope>NUCLEOTIDE SEQUENCE [LARGE SCALE GENOMIC DNA]</scope>
    <source>
        <strain evidence="24 25">Xinb3</strain>
        <tissue evidence="24">Complete organism</tissue>
    </source>
</reference>
<evidence type="ECO:0000256" key="4">
    <source>
        <dbReference type="ARBA" id="ARBA00012513"/>
    </source>
</evidence>
<comment type="similarity">
    <text evidence="3">In the C-terminal section; belongs to the TRAFAC class myosin-kinesin ATPase superfamily. Myosin family.</text>
</comment>
<feature type="binding site" evidence="21">
    <location>
        <begin position="434"/>
        <end position="441"/>
    </location>
    <ligand>
        <name>ATP</name>
        <dbReference type="ChEBI" id="CHEBI:30616"/>
    </ligand>
</feature>
<keyword evidence="9" id="KW-0677">Repeat</keyword>
<dbReference type="Pfam" id="PF00069">
    <property type="entry name" value="Pkinase"/>
    <property type="match status" value="1"/>
</dbReference>
<comment type="catalytic activity">
    <reaction evidence="19">
        <text>L-threonyl-[protein] + ATP = O-phospho-L-threonyl-[protein] + ADP + H(+)</text>
        <dbReference type="Rhea" id="RHEA:46608"/>
        <dbReference type="Rhea" id="RHEA-COMP:11060"/>
        <dbReference type="Rhea" id="RHEA-COMP:11605"/>
        <dbReference type="ChEBI" id="CHEBI:15378"/>
        <dbReference type="ChEBI" id="CHEBI:30013"/>
        <dbReference type="ChEBI" id="CHEBI:30616"/>
        <dbReference type="ChEBI" id="CHEBI:61977"/>
        <dbReference type="ChEBI" id="CHEBI:456216"/>
        <dbReference type="EC" id="2.7.11.1"/>
    </reaction>
</comment>
<keyword evidence="10 21" id="KW-0547">Nucleotide-binding</keyword>
<dbReference type="GO" id="GO:0030832">
    <property type="term" value="P:regulation of actin filament length"/>
    <property type="evidence" value="ECO:0007669"/>
    <property type="project" value="TreeGrafter"/>
</dbReference>
<dbReference type="CDD" id="cd23767">
    <property type="entry name" value="IQCD"/>
    <property type="match status" value="1"/>
</dbReference>
<dbReference type="SMART" id="SM00242">
    <property type="entry name" value="MYSc"/>
    <property type="match status" value="1"/>
</dbReference>
<keyword evidence="13 21" id="KW-0518">Myosin</keyword>
<dbReference type="InterPro" id="IPR036961">
    <property type="entry name" value="Kinesin_motor_dom_sf"/>
</dbReference>
<dbReference type="PROSITE" id="PS00108">
    <property type="entry name" value="PROTEIN_KINASE_ST"/>
    <property type="match status" value="1"/>
</dbReference>
<keyword evidence="12 21" id="KW-0067">ATP-binding</keyword>
<dbReference type="PANTHER" id="PTHR46256">
    <property type="entry name" value="AGAP011099-PA"/>
    <property type="match status" value="1"/>
</dbReference>
<dbReference type="Gene3D" id="1.20.5.190">
    <property type="match status" value="1"/>
</dbReference>
<evidence type="ECO:0000256" key="21">
    <source>
        <dbReference type="PROSITE-ProRule" id="PRU00782"/>
    </source>
</evidence>
<dbReference type="InterPro" id="IPR036083">
    <property type="entry name" value="MYSc_Myo3"/>
</dbReference>
<evidence type="ECO:0000256" key="9">
    <source>
        <dbReference type="ARBA" id="ARBA00022737"/>
    </source>
</evidence>
<dbReference type="EC" id="2.7.11.1" evidence="4"/>
<dbReference type="Pfam" id="PF00063">
    <property type="entry name" value="Myosin_head"/>
    <property type="match status" value="1"/>
</dbReference>
<dbReference type="InterPro" id="IPR008271">
    <property type="entry name" value="Ser/Thr_kinase_AS"/>
</dbReference>
<dbReference type="PROSITE" id="PS51456">
    <property type="entry name" value="MYOSIN_MOTOR"/>
    <property type="match status" value="1"/>
</dbReference>
<keyword evidence="17" id="KW-0966">Cell projection</keyword>
<organism evidence="24 25">
    <name type="scientific">Daphnia magna</name>
    <dbReference type="NCBI Taxonomy" id="35525"/>
    <lineage>
        <taxon>Eukaryota</taxon>
        <taxon>Metazoa</taxon>
        <taxon>Ecdysozoa</taxon>
        <taxon>Arthropoda</taxon>
        <taxon>Crustacea</taxon>
        <taxon>Branchiopoda</taxon>
        <taxon>Diplostraca</taxon>
        <taxon>Cladocera</taxon>
        <taxon>Anomopoda</taxon>
        <taxon>Daphniidae</taxon>
        <taxon>Daphnia</taxon>
    </lineage>
</organism>
<evidence type="ECO:0000256" key="14">
    <source>
        <dbReference type="ARBA" id="ARBA00023175"/>
    </source>
</evidence>
<feature type="region of interest" description="Disordered" evidence="23">
    <location>
        <begin position="887"/>
        <end position="914"/>
    </location>
</feature>
<keyword evidence="7" id="KW-0716">Sensory transduction</keyword>
<name>A0A0P5XHN7_9CRUS</name>
<dbReference type="InterPro" id="IPR000719">
    <property type="entry name" value="Prot_kinase_dom"/>
</dbReference>
<evidence type="ECO:0000256" key="20">
    <source>
        <dbReference type="ARBA" id="ARBA00048679"/>
    </source>
</evidence>
<dbReference type="InterPro" id="IPR011009">
    <property type="entry name" value="Kinase-like_dom_sf"/>
</dbReference>
<evidence type="ECO:0000256" key="5">
    <source>
        <dbReference type="ARBA" id="ARBA00022490"/>
    </source>
</evidence>
<dbReference type="Gene3D" id="1.20.58.530">
    <property type="match status" value="1"/>
</dbReference>
<dbReference type="GO" id="GO:0003779">
    <property type="term" value="F:actin binding"/>
    <property type="evidence" value="ECO:0007669"/>
    <property type="project" value="UniProtKB-KW"/>
</dbReference>
<evidence type="ECO:0000256" key="8">
    <source>
        <dbReference type="ARBA" id="ARBA00022679"/>
    </source>
</evidence>
<dbReference type="GO" id="GO:0004674">
    <property type="term" value="F:protein serine/threonine kinase activity"/>
    <property type="evidence" value="ECO:0007669"/>
    <property type="project" value="UniProtKB-KW"/>
</dbReference>
<keyword evidence="15 21" id="KW-0009">Actin-binding</keyword>
<dbReference type="InterPro" id="IPR001609">
    <property type="entry name" value="Myosin_head_motor_dom-like"/>
</dbReference>
<keyword evidence="18" id="KW-0844">Vision</keyword>
<dbReference type="FunFam" id="1.10.510.10:FF:000421">
    <property type="entry name" value="Serine/threonine-protein kinase PAK 6"/>
    <property type="match status" value="1"/>
</dbReference>
<dbReference type="Gene3D" id="6.20.240.20">
    <property type="match status" value="1"/>
</dbReference>
<evidence type="ECO:0000256" key="6">
    <source>
        <dbReference type="ARBA" id="ARBA00022527"/>
    </source>
</evidence>
<feature type="region of interest" description="Disordered" evidence="23">
    <location>
        <begin position="312"/>
        <end position="332"/>
    </location>
</feature>
<dbReference type="GO" id="GO:0007601">
    <property type="term" value="P:visual perception"/>
    <property type="evidence" value="ECO:0007669"/>
    <property type="project" value="UniProtKB-KW"/>
</dbReference>
<keyword evidence="11" id="KW-0418">Kinase</keyword>
<keyword evidence="25" id="KW-1185">Reference proteome</keyword>
<keyword evidence="8" id="KW-0808">Transferase</keyword>
<protein>
    <recommendedName>
        <fullName evidence="4">non-specific serine/threonine protein kinase</fullName>
        <ecNumber evidence="4">2.7.11.1</ecNumber>
    </recommendedName>
</protein>
<evidence type="ECO:0000313" key="25">
    <source>
        <dbReference type="Proteomes" id="UP000076858"/>
    </source>
</evidence>
<keyword evidence="16" id="KW-0206">Cytoskeleton</keyword>
<proteinExistence type="inferred from homology"/>
<evidence type="ECO:0000256" key="1">
    <source>
        <dbReference type="ARBA" id="ARBA00004245"/>
    </source>
</evidence>
<evidence type="ECO:0000256" key="12">
    <source>
        <dbReference type="ARBA" id="ARBA00022840"/>
    </source>
</evidence>
<dbReference type="PANTHER" id="PTHR46256:SF3">
    <property type="entry name" value="MYOSIN MOTOR DOMAIN-CONTAINING PROTEIN"/>
    <property type="match status" value="1"/>
</dbReference>
<dbReference type="OrthoDB" id="2914378at2759"/>
<feature type="region of interest" description="Disordered" evidence="23">
    <location>
        <begin position="1480"/>
        <end position="1501"/>
    </location>
</feature>
<dbReference type="GO" id="GO:0005524">
    <property type="term" value="F:ATP binding"/>
    <property type="evidence" value="ECO:0007669"/>
    <property type="project" value="UniProtKB-UniRule"/>
</dbReference>
<dbReference type="SUPFAM" id="SSF56112">
    <property type="entry name" value="Protein kinase-like (PK-like)"/>
    <property type="match status" value="1"/>
</dbReference>
<dbReference type="STRING" id="35525.A0A0P5XHN7"/>
<dbReference type="CDD" id="cd06608">
    <property type="entry name" value="STKc_myosinIII_N_like"/>
    <property type="match status" value="1"/>
</dbReference>
<dbReference type="PRINTS" id="PR00193">
    <property type="entry name" value="MYOSINHEAVY"/>
</dbReference>
<feature type="binding site" evidence="22">
    <location>
        <position position="51"/>
    </location>
    <ligand>
        <name>ATP</name>
        <dbReference type="ChEBI" id="CHEBI:30616"/>
    </ligand>
</feature>
<accession>A0A0P5XHN7</accession>
<dbReference type="InterPro" id="IPR027417">
    <property type="entry name" value="P-loop_NTPase"/>
</dbReference>
<evidence type="ECO:0000256" key="23">
    <source>
        <dbReference type="SAM" id="MobiDB-lite"/>
    </source>
</evidence>
<evidence type="ECO:0000256" key="18">
    <source>
        <dbReference type="ARBA" id="ARBA00023305"/>
    </source>
</evidence>
<evidence type="ECO:0000256" key="7">
    <source>
        <dbReference type="ARBA" id="ARBA00022606"/>
    </source>
</evidence>
<dbReference type="InterPro" id="IPR017441">
    <property type="entry name" value="Protein_kinase_ATP_BS"/>
</dbReference>
<comment type="caution">
    <text evidence="24">The sequence shown here is derived from an EMBL/GenBank/DDBJ whole genome shotgun (WGS) entry which is preliminary data.</text>
</comment>